<proteinExistence type="predicted"/>
<dbReference type="PROSITE" id="PS50216">
    <property type="entry name" value="DHHC"/>
    <property type="match status" value="1"/>
</dbReference>
<evidence type="ECO:0000313" key="2">
    <source>
        <dbReference type="EMBL" id="ELU38146.1"/>
    </source>
</evidence>
<dbReference type="AlphaFoldDB" id="L8WIU4"/>
<dbReference type="EMBL" id="AFRT01002248">
    <property type="protein sequence ID" value="ELU38146.1"/>
    <property type="molecule type" value="Genomic_DNA"/>
</dbReference>
<name>L8WIU4_THACA</name>
<dbReference type="HOGENOM" id="CLU_598765_0_0_1"/>
<keyword evidence="3" id="KW-1185">Reference proteome</keyword>
<evidence type="ECO:0000313" key="3">
    <source>
        <dbReference type="Proteomes" id="UP000011668"/>
    </source>
</evidence>
<evidence type="ECO:0000256" key="1">
    <source>
        <dbReference type="SAM" id="MobiDB-lite"/>
    </source>
</evidence>
<dbReference type="Proteomes" id="UP000011668">
    <property type="component" value="Unassembled WGS sequence"/>
</dbReference>
<reference evidence="2 3" key="1">
    <citation type="journal article" date="2013" name="Nat. Commun.">
        <title>The evolution and pathogenic mechanisms of the rice sheath blight pathogen.</title>
        <authorList>
            <person name="Zheng A."/>
            <person name="Lin R."/>
            <person name="Xu L."/>
            <person name="Qin P."/>
            <person name="Tang C."/>
            <person name="Ai P."/>
            <person name="Zhang D."/>
            <person name="Liu Y."/>
            <person name="Sun Z."/>
            <person name="Feng H."/>
            <person name="Wang Y."/>
            <person name="Chen Y."/>
            <person name="Liang X."/>
            <person name="Fu R."/>
            <person name="Li Q."/>
            <person name="Zhang J."/>
            <person name="Yu X."/>
            <person name="Xie Z."/>
            <person name="Ding L."/>
            <person name="Guan P."/>
            <person name="Tang J."/>
            <person name="Liang Y."/>
            <person name="Wang S."/>
            <person name="Deng Q."/>
            <person name="Li S."/>
            <person name="Zhu J."/>
            <person name="Wang L."/>
            <person name="Liu H."/>
            <person name="Li P."/>
        </authorList>
    </citation>
    <scope>NUCLEOTIDE SEQUENCE [LARGE SCALE GENOMIC DNA]</scope>
    <source>
        <strain evidence="3">AG-1 IA</strain>
    </source>
</reference>
<organism evidence="2 3">
    <name type="scientific">Thanatephorus cucumeris (strain AG1-IA)</name>
    <name type="common">Rice sheath blight fungus</name>
    <name type="synonym">Rhizoctonia solani</name>
    <dbReference type="NCBI Taxonomy" id="983506"/>
    <lineage>
        <taxon>Eukaryota</taxon>
        <taxon>Fungi</taxon>
        <taxon>Dikarya</taxon>
        <taxon>Basidiomycota</taxon>
        <taxon>Agaricomycotina</taxon>
        <taxon>Agaricomycetes</taxon>
        <taxon>Cantharellales</taxon>
        <taxon>Ceratobasidiaceae</taxon>
        <taxon>Rhizoctonia</taxon>
        <taxon>Rhizoctonia solani AG-1</taxon>
    </lineage>
</organism>
<gene>
    <name evidence="2" type="ORF">AG1IA_07811</name>
</gene>
<comment type="caution">
    <text evidence="2">The sequence shown here is derived from an EMBL/GenBank/DDBJ whole genome shotgun (WGS) entry which is preliminary data.</text>
</comment>
<protein>
    <submittedName>
        <fullName evidence="2">Uncharacterized protein</fullName>
    </submittedName>
</protein>
<dbReference type="OrthoDB" id="3239081at2759"/>
<sequence>MNRRNVIGLNTSTIKEMPRLVDYHVTHREPCREMAKAVIFPLTHRAPREHVYMASITSFTPAGTDGQKKSYLQTRTSRRQNPGHDFPFDDQPSTIGAINLDCYTQQTLIMFHMGCESRVGTGYLSASVLETYGCCAESPGLRLSCIGKVYASVLTSSSKLLHVGHTNMQIKVGYYDLNSPAIAMEPGSPIHIRPPAPTANTTLQSNLCQINYSLLMSANKQLKRHHACHECRSKKLARLLDRPTCDGCKRKQDHHAASGSGRPVPECTYDFPPGEEVWKPWNRSIAGQTVRKDRSPGKRSPSPRNSYKPHCSRTPPEQPMAQVGTNVTMQRLTRPDGASSLLPGPVSAPCPDLFPVHHTPQGSFITSGFSYTYDTPSSVGILPYNGFPMMDHTWNSPTLATTFHGQYSQQPMSMTGSSSVTDAYASPTVIVLSSLQARREVDIYTHAPDFERDDAFF</sequence>
<feature type="region of interest" description="Disordered" evidence="1">
    <location>
        <begin position="280"/>
        <end position="322"/>
    </location>
</feature>
<dbReference type="STRING" id="983506.L8WIU4"/>
<accession>L8WIU4</accession>